<dbReference type="EMBL" id="CAJNDS010002358">
    <property type="protein sequence ID" value="CAE7448004.1"/>
    <property type="molecule type" value="Genomic_DNA"/>
</dbReference>
<reference evidence="2" key="1">
    <citation type="submission" date="2021-02" db="EMBL/GenBank/DDBJ databases">
        <authorList>
            <person name="Dougan E. K."/>
            <person name="Rhodes N."/>
            <person name="Thang M."/>
            <person name="Chan C."/>
        </authorList>
    </citation>
    <scope>NUCLEOTIDE SEQUENCE</scope>
</reference>
<protein>
    <submittedName>
        <fullName evidence="2">Uncharacterized protein</fullName>
    </submittedName>
</protein>
<gene>
    <name evidence="2" type="ORF">SNAT2548_LOCUS24451</name>
</gene>
<evidence type="ECO:0000256" key="1">
    <source>
        <dbReference type="SAM" id="MobiDB-lite"/>
    </source>
</evidence>
<evidence type="ECO:0000313" key="2">
    <source>
        <dbReference type="EMBL" id="CAE7448004.1"/>
    </source>
</evidence>
<dbReference type="OrthoDB" id="417111at2759"/>
<proteinExistence type="predicted"/>
<dbReference type="Proteomes" id="UP000604046">
    <property type="component" value="Unassembled WGS sequence"/>
</dbReference>
<keyword evidence="3" id="KW-1185">Reference proteome</keyword>
<feature type="compositionally biased region" description="Polar residues" evidence="1">
    <location>
        <begin position="131"/>
        <end position="146"/>
    </location>
</feature>
<name>A0A812RQS3_9DINO</name>
<evidence type="ECO:0000313" key="3">
    <source>
        <dbReference type="Proteomes" id="UP000604046"/>
    </source>
</evidence>
<feature type="region of interest" description="Disordered" evidence="1">
    <location>
        <begin position="126"/>
        <end position="160"/>
    </location>
</feature>
<accession>A0A812RQS3</accession>
<comment type="caution">
    <text evidence="2">The sequence shown here is derived from an EMBL/GenBank/DDBJ whole genome shotgun (WGS) entry which is preliminary data.</text>
</comment>
<organism evidence="2 3">
    <name type="scientific">Symbiodinium natans</name>
    <dbReference type="NCBI Taxonomy" id="878477"/>
    <lineage>
        <taxon>Eukaryota</taxon>
        <taxon>Sar</taxon>
        <taxon>Alveolata</taxon>
        <taxon>Dinophyceae</taxon>
        <taxon>Suessiales</taxon>
        <taxon>Symbiodiniaceae</taxon>
        <taxon>Symbiodinium</taxon>
    </lineage>
</organism>
<sequence length="160" mass="16704">MLAWFAPPRASWSFGNFAGLYDASSMRSADAGQQVAKPDSADGCLEGVSTSTSDSLRTFVRTLAHPQRSAVLVLALSFVAVGIQTWDEDVVLSRLLVLVGLFAAPAAMGRLPPSEVIDVSHEVGDMDEGTRSMQHGSGAASANVQAPKSMLMDPSPGLGV</sequence>
<dbReference type="AlphaFoldDB" id="A0A812RQS3"/>